<name>A0A8H7PEB5_MORIS</name>
<dbReference type="PANTHER" id="PTHR15678:SF6">
    <property type="entry name" value="BRIDGE-LIKE LIPID TRANSFER PROTEIN FAMILY MEMBER 2"/>
    <property type="match status" value="1"/>
</dbReference>
<feature type="domain" description="FMP27 WPPW motif-containing RBG unit" evidence="5">
    <location>
        <begin position="1602"/>
        <end position="2068"/>
    </location>
</feature>
<dbReference type="EMBL" id="JAEPQZ010000017">
    <property type="protein sequence ID" value="KAG2172377.1"/>
    <property type="molecule type" value="Genomic_DNA"/>
</dbReference>
<dbReference type="InterPro" id="IPR019415">
    <property type="entry name" value="FMP27_SW_RBG"/>
</dbReference>
<sequence>MVTVDGLLGFLATVIILLWILSGSVYAILQPYLENIDWTCLENAHYTITNSTSCKSISLNVKLLSIRFREGTVTLNNSQRRSTTEPGLKLVVVVNEAKIIVNELENVEPDVPEKGVDQRDSIKRYIARTVSKHFWRSPTINRIASFFLRRIVVELTDTSIVLEGLCTLIAPESILTQNIVFLGADGGDIERDAGSEEHGKNLVMSKNFTQYKLKKAHSFNLNIGSCYIVKDGQEFSDDSNFLCAFDPLTISAAVTMPSHHGDRHRMALEGRIDTVDIKLKEILSILNAVDKGNGEVQPDRSFEFLTYLEAFHFGVDKVSIMDGFNIKGIANSVRMSAFIEKSEDRKDVHLSLATTEISLVWTEKEQRGIKFFDLKFLKLDVRQNQRIVEFGKGDNGTETQVKSTHVDVHLENTAVSVYQYLINPLQCQIYALDKVFRRTKAKTTAESVDTVFDLGRVQAKLTMENSTVRFYPIDQQSNSRIHAILLKLSMSQLPAKQLNGTMSETNPKSIDSLSNEANNINLNTDPQHQELRTKLCLEVQNVTTGNQASVRLQQCKYQPASTNYFSISRFGMKTSYDALACSSNHQNSMHVTFGTVHIDIRNLYTLVETIIPWKLYMDLGAPVAQQDSNTSFPTFSHIQISLHKLTLSLMATDTKLSQNITIPPNHFCNAPKEDISSGLLFLLADLSMMLSLHHSLVSSNTSPADDWLPLMSLSSKEVSVCSLVDTTGSNTFFDIYEEPLLWIPLVNAKLYQRPSIGSYSDTYSSVILDSPLLKFCLSPTALYTSLCLAKPILAAESTLQQSSRAEPEKVSQPTNTVKLQVSIAELVGRFSLAPNMKLQLKSSDLNMDMQPQQNMVSVKKISIYGTAKHGKEWKQLVHASRLKLTHTLSNGTNVILHTLHCRLPHEYVCATIVEAAIHAFKLTKTLYNRLVKSELIEWQGPNGKSGAFEVPDLQLRVQHFKFEVEDDPFESKLRLIWRTGCNEQPRRLQTEEAFQEKARSMRGDRSDATHSQFEEQRTSDSLRLTAMLADLKSKRSSVGNHKKSSRNAEQKSNGDIKTAWQRLQAYSSKSWISEIQSAMKQEETLIQQEHSEWNNESYQGSTSADVNYNNDFLLSTSRFFNSAIAIELQPYSPYHPLLNIAIDDLTLNITAPSFSLSNTPAFVQDVGEGVPFDTEYSLLLPFRMYCSGAKTSIFIRDYPLPLLRVPEDKSARRDFRTAWTLSGDFVIADELGDVTGAWLKPMMLLPSRGYTVDLLRVASPLKFFSIVDIEVHTPEVTYIAWSMSTQPAIEDIIRIIDSFTPSPIDPSPKLGFWDKVRLMVHSRTNIRFLGQGDLALWMKGKKDPYSLSSTGAGIIKVWRGRVECKLGYSNTENELLQIFSNEYILAVPTLDFDEKSSSYEAKPVNKDIFYIEEPQEHFYDQKYQKTVLSLTNGVRWGLACQFERFCRRGCVHCGTNYAQGSCRLLQFDPHYSVVYRTPKSVEQYCKAGHLYDSFEGFRSRWIHLSFTVSNTDYASDSHKALSNALRLTPRFLGHFMDWFALFGGENGLPIRMGNLFPREDHRPTQKFGKHLSTIRYQIVLNSVFLSYIHKDEETGFEGDFLGFKASVKSFILDAHQRREKMQTDHHLLGSRSTSKWPLYEGEVIFDTMDIRGLLASYSPQTPLSNSTQFDFASDDPDQAWIDQLDYCELEVPAIVVAPVTKLLPFVTAPYFCVKKQANEVEKERNAHLQGIHHCYVGNSPSTKDVQIKIHKVRLDIINENIRRVEEEIADLEAKIAQSSNDTDLLGESLGLLDVMAQLYEKKRQLSQILQDILEDDYISPSVYSSKFFNGSSITEWEQLMGNFQKQFVLHNPCIIWNNEIRNLVYRFMDIAERSRTRSLLVSTNTLRSLINASISHINSSMEQQEVLIDQNIEDNIQIYDMLESLAPVDGQQNVAVSECDELYPSMESSPETVSDMNNPKWQQKSLAKDHRIQNNYTLDLLNPQILFKSTKSAACILVSAERAHVKGLDVFKNGTRDPHADNIETRSICNIENSHFFIVKNAQANDRNSIVEDPTILTTLPWIPLEMLSDQAPIPDEFERVAYGVTATLQYDEYNKLSLEPSQHPFEENANGVRLHFPSVTLTATSAQYNVLYDVMKDLLLYSEPAKVDRQESLQGMLFISDLDTLPYVIDAAILLRNNISQHREALLQYHQHLAVLTEDQFDQYMELSKSYFELHDELYLLVESVKIAQSDKQSVMKLEAKTKLKFEVTADKVIWKMMMDTVGNMFDWDLTNLNFMWLGKEDKSVKYKLELDKLILRNQQDENPTDLIGPYFMSDRKHINFSKHKMLQGYLVESALVGGIPVVEHMELKLAPIKLNMTYDIAKSLASYLFPPEKRYQDVAENPEYEPVLHGHHDGSYPNVMNIEHNATASLGKKPRALSLGKLSDFYGRVRRSNWHSTARDDSTINTMSEDSVQLNRPRRWSAVNLWWNEISVMRKRASNTRCFIYVKIPGTKHCLTYKGPKNRNFEDMNNFVFKQPTIELRNRTCSWFELLELIKKEIMLAALLHSGSLIKEKILPRASNGRPLSWHSQRPRRWSLARSVKSLRTSSSSEDSTIDDSEDDARSMISSFSRAEDEGHFGPTNDLSVGSNLSVSMGSRPASMFSQGSKKQKWTQRLAKRASEAPRLQKLFSRRRRSSRRPSIASSSEVMQKGKLLLGKQYHGPMSRRSTDTFDV</sequence>
<feature type="compositionally biased region" description="Basic residues" evidence="2">
    <location>
        <begin position="2648"/>
        <end position="2658"/>
    </location>
</feature>
<dbReference type="OrthoDB" id="1562405at2759"/>
<organism evidence="6 7">
    <name type="scientific">Mortierella isabellina</name>
    <name type="common">Filamentous fungus</name>
    <name type="synonym">Umbelopsis isabellina</name>
    <dbReference type="NCBI Taxonomy" id="91625"/>
    <lineage>
        <taxon>Eukaryota</taxon>
        <taxon>Fungi</taxon>
        <taxon>Fungi incertae sedis</taxon>
        <taxon>Mucoromycota</taxon>
        <taxon>Mucoromycotina</taxon>
        <taxon>Umbelopsidomycetes</taxon>
        <taxon>Umbelopsidales</taxon>
        <taxon>Umbelopsidaceae</taxon>
        <taxon>Umbelopsis</taxon>
    </lineage>
</organism>
<dbReference type="SMART" id="SM01214">
    <property type="entry name" value="Fmp27_GFWDK"/>
    <property type="match status" value="1"/>
</dbReference>
<accession>A0A8H7PEB5</accession>
<keyword evidence="1" id="KW-0175">Coiled coil</keyword>
<dbReference type="InterPro" id="IPR019449">
    <property type="entry name" value="FMP27_WPPW_RBG"/>
</dbReference>
<dbReference type="InterPro" id="IPR045167">
    <property type="entry name" value="Hobbit"/>
</dbReference>
<feature type="region of interest" description="Disordered" evidence="2">
    <location>
        <begin position="987"/>
        <end position="1019"/>
    </location>
</feature>
<feature type="domain" description="FMP27 SW motif-containing RBG unit" evidence="4">
    <location>
        <begin position="1058"/>
        <end position="1179"/>
    </location>
</feature>
<reference evidence="6" key="1">
    <citation type="submission" date="2020-12" db="EMBL/GenBank/DDBJ databases">
        <title>Metabolic potential, ecology and presence of endohyphal bacteria is reflected in genomic diversity of Mucoromycotina.</title>
        <authorList>
            <person name="Muszewska A."/>
            <person name="Okrasinska A."/>
            <person name="Steczkiewicz K."/>
            <person name="Drgas O."/>
            <person name="Orlowska M."/>
            <person name="Perlinska-Lenart U."/>
            <person name="Aleksandrzak-Piekarczyk T."/>
            <person name="Szatraj K."/>
            <person name="Zielenkiewicz U."/>
            <person name="Pilsyk S."/>
            <person name="Malc E."/>
            <person name="Mieczkowski P."/>
            <person name="Kruszewska J.S."/>
            <person name="Biernat P."/>
            <person name="Pawlowska J."/>
        </authorList>
    </citation>
    <scope>NUCLEOTIDE SEQUENCE</scope>
    <source>
        <strain evidence="6">WA0000067209</strain>
    </source>
</reference>
<evidence type="ECO:0000256" key="2">
    <source>
        <dbReference type="SAM" id="MobiDB-lite"/>
    </source>
</evidence>
<dbReference type="InterPro" id="IPR019441">
    <property type="entry name" value="FMP27/BLTP2/Hobbit_GFWDK_RBG"/>
</dbReference>
<comment type="caution">
    <text evidence="6">The sequence shown here is derived from an EMBL/GenBank/DDBJ whole genome shotgun (WGS) entry which is preliminary data.</text>
</comment>
<evidence type="ECO:0000313" key="6">
    <source>
        <dbReference type="EMBL" id="KAG2172377.1"/>
    </source>
</evidence>
<evidence type="ECO:0000256" key="1">
    <source>
        <dbReference type="SAM" id="Coils"/>
    </source>
</evidence>
<evidence type="ECO:0000313" key="7">
    <source>
        <dbReference type="Proteomes" id="UP000654370"/>
    </source>
</evidence>
<proteinExistence type="predicted"/>
<dbReference type="SMART" id="SM01215">
    <property type="entry name" value="Fmp27_SW"/>
    <property type="match status" value="1"/>
</dbReference>
<keyword evidence="7" id="KW-1185">Reference proteome</keyword>
<evidence type="ECO:0000259" key="4">
    <source>
        <dbReference type="SMART" id="SM01215"/>
    </source>
</evidence>
<dbReference type="Pfam" id="PF10344">
    <property type="entry name" value="Hobbit"/>
    <property type="match status" value="1"/>
</dbReference>
<gene>
    <name evidence="6" type="ORF">INT43_004919</name>
</gene>
<dbReference type="Proteomes" id="UP000654370">
    <property type="component" value="Unassembled WGS sequence"/>
</dbReference>
<feature type="region of interest" description="Disordered" evidence="2">
    <location>
        <begin position="2638"/>
        <end position="2714"/>
    </location>
</feature>
<evidence type="ECO:0000259" key="3">
    <source>
        <dbReference type="SMART" id="SM01214"/>
    </source>
</evidence>
<dbReference type="SMART" id="SM01216">
    <property type="entry name" value="Fmp27_WPPW"/>
    <property type="match status" value="1"/>
</dbReference>
<dbReference type="PANTHER" id="PTHR15678">
    <property type="entry name" value="ANTIGEN MLAA-22-RELATED"/>
    <property type="match status" value="1"/>
</dbReference>
<evidence type="ECO:0000259" key="5">
    <source>
        <dbReference type="SMART" id="SM01216"/>
    </source>
</evidence>
<feature type="region of interest" description="Disordered" evidence="2">
    <location>
        <begin position="1033"/>
        <end position="1055"/>
    </location>
</feature>
<feature type="domain" description="FMP27/BLTP2/Hobbit GFWDK motif-containing RBG unit" evidence="3">
    <location>
        <begin position="1197"/>
        <end position="1347"/>
    </location>
</feature>
<feature type="coiled-coil region" evidence="1">
    <location>
        <begin position="1747"/>
        <end position="1815"/>
    </location>
</feature>
<protein>
    <submittedName>
        <fullName evidence="6">Uncharacterized protein</fullName>
    </submittedName>
</protein>